<evidence type="ECO:0000313" key="3">
    <source>
        <dbReference type="Proteomes" id="UP000257109"/>
    </source>
</evidence>
<comment type="caution">
    <text evidence="2">The sequence shown here is derived from an EMBL/GenBank/DDBJ whole genome shotgun (WGS) entry which is preliminary data.</text>
</comment>
<feature type="non-terminal residue" evidence="2">
    <location>
        <position position="1"/>
    </location>
</feature>
<dbReference type="InterPro" id="IPR005162">
    <property type="entry name" value="Retrotrans_gag_dom"/>
</dbReference>
<protein>
    <recommendedName>
        <fullName evidence="1">Retrotransposon gag domain-containing protein</fullName>
    </recommendedName>
</protein>
<organism evidence="2 3">
    <name type="scientific">Mucuna pruriens</name>
    <name type="common">Velvet bean</name>
    <name type="synonym">Dolichos pruriens</name>
    <dbReference type="NCBI Taxonomy" id="157652"/>
    <lineage>
        <taxon>Eukaryota</taxon>
        <taxon>Viridiplantae</taxon>
        <taxon>Streptophyta</taxon>
        <taxon>Embryophyta</taxon>
        <taxon>Tracheophyta</taxon>
        <taxon>Spermatophyta</taxon>
        <taxon>Magnoliopsida</taxon>
        <taxon>eudicotyledons</taxon>
        <taxon>Gunneridae</taxon>
        <taxon>Pentapetalae</taxon>
        <taxon>rosids</taxon>
        <taxon>fabids</taxon>
        <taxon>Fabales</taxon>
        <taxon>Fabaceae</taxon>
        <taxon>Papilionoideae</taxon>
        <taxon>50 kb inversion clade</taxon>
        <taxon>NPAAA clade</taxon>
        <taxon>indigoferoid/millettioid clade</taxon>
        <taxon>Phaseoleae</taxon>
        <taxon>Mucuna</taxon>
    </lineage>
</organism>
<keyword evidence="3" id="KW-1185">Reference proteome</keyword>
<dbReference type="Pfam" id="PF03732">
    <property type="entry name" value="Retrotrans_gag"/>
    <property type="match status" value="1"/>
</dbReference>
<gene>
    <name evidence="2" type="ORF">CR513_41126</name>
</gene>
<accession>A0A371FJV4</accession>
<reference evidence="2" key="1">
    <citation type="submission" date="2018-05" db="EMBL/GenBank/DDBJ databases">
        <title>Draft genome of Mucuna pruriens seed.</title>
        <authorList>
            <person name="Nnadi N.E."/>
            <person name="Vos R."/>
            <person name="Hasami M.H."/>
            <person name="Devisetty U.K."/>
            <person name="Aguiy J.C."/>
        </authorList>
    </citation>
    <scope>NUCLEOTIDE SEQUENCE [LARGE SCALE GENOMIC DNA]</scope>
    <source>
        <strain evidence="2">JCA_2017</strain>
    </source>
</reference>
<name>A0A371FJV4_MUCPR</name>
<sequence>MKRMFLEKFFPASRTEAIRKEIYGIRQHTIETLHEFNKLYATCPHHQTSEQLLIQYFYKELIIMDRSMIDAASGGPLMDKTPIAARNLISNMTSNTQQFDTRGAIASRAVNKVVVVDNQRLENKIIELTSLVRQLAIGQHYTSPPAKVCGICTSTKHPIDACPTLQEIKPNSAEVVGLIGGQQYGSQQYDRQQYGSQQYDRKQYVQIDPRVILKPEIRFYTKHTSEPKQIPTTSSQISSTTLQTTTTITNLAT</sequence>
<dbReference type="AlphaFoldDB" id="A0A371FJV4"/>
<dbReference type="PANTHER" id="PTHR33223:SF3">
    <property type="match status" value="1"/>
</dbReference>
<dbReference type="EMBL" id="QJKJ01008822">
    <property type="protein sequence ID" value="RDX78574.1"/>
    <property type="molecule type" value="Genomic_DNA"/>
</dbReference>
<dbReference type="Proteomes" id="UP000257109">
    <property type="component" value="Unassembled WGS sequence"/>
</dbReference>
<feature type="domain" description="Retrotransposon gag" evidence="1">
    <location>
        <begin position="1"/>
        <end position="59"/>
    </location>
</feature>
<dbReference type="PANTHER" id="PTHR33223">
    <property type="entry name" value="CCHC-TYPE DOMAIN-CONTAINING PROTEIN"/>
    <property type="match status" value="1"/>
</dbReference>
<evidence type="ECO:0000259" key="1">
    <source>
        <dbReference type="Pfam" id="PF03732"/>
    </source>
</evidence>
<dbReference type="OrthoDB" id="1305902at2759"/>
<proteinExistence type="predicted"/>
<evidence type="ECO:0000313" key="2">
    <source>
        <dbReference type="EMBL" id="RDX78574.1"/>
    </source>
</evidence>